<evidence type="ECO:0000256" key="4">
    <source>
        <dbReference type="ARBA" id="ARBA00023157"/>
    </source>
</evidence>
<dbReference type="InterPro" id="IPR019819">
    <property type="entry name" value="Carboxylesterase_B_CS"/>
</dbReference>
<feature type="signal peptide" evidence="6">
    <location>
        <begin position="1"/>
        <end position="20"/>
    </location>
</feature>
<accession>A0AA38HP56</accession>
<dbReference type="InterPro" id="IPR029058">
    <property type="entry name" value="AB_hydrolase_fold"/>
</dbReference>
<dbReference type="Proteomes" id="UP001168821">
    <property type="component" value="Unassembled WGS sequence"/>
</dbReference>
<gene>
    <name evidence="8" type="ORF">Zmor_027372</name>
</gene>
<dbReference type="AlphaFoldDB" id="A0AA38HP56"/>
<feature type="chain" id="PRO_5041482738" description="Carboxylic ester hydrolase" evidence="6">
    <location>
        <begin position="21"/>
        <end position="546"/>
    </location>
</feature>
<sequence>MFRLDVFLTLLLLQVSICICDDPIVQTPLGTVKGWFKKSVEGRDFAAFEGIPFAKPPIGSRRFEPPEPVEPWLGTWNAVHLFECAQTNLTQADVIIGDEDCLYVNVYVPRDLLSTRKNLDVIVHIHGGGFMYGSGHMYSIPDVLMDQDVVFVTFNYRVGILGFLSTEDDVVPGNNGMKDQVLALKWVQNNIASFGGNPKSVTLTGLSAGGASVHLHFLSSQSKGLFRQGFSQSGVALNSFSLQKEPLTKTKILAKAVGCPFSCTKAMVKCLKQKPYKHLLDTMKLFFGFGTLPVAPFGPAVEKGPDAFLPKHPYEILASGAVIDVPVIFTSCAHEGYIPMLFSGDAFDAFDKDWETLAPIILDFNYTLDHSLWASTAKKIRQYYFGEKKMDKEATMEFMKMFGDRIFLVDSEKSVKLQAKAATSPVYYGYLSYPGDDENMKFVPHGADARYYFGPVFDPRPLTEKDLKVRKVLVGMLISYAKTGVPKIEGVEWEPVEGDKLTYLDITGPRKDDIILKTVDELTPVKFWTSLSLAENENLLHIKDEL</sequence>
<dbReference type="Gene3D" id="3.40.50.1820">
    <property type="entry name" value="alpha/beta hydrolase"/>
    <property type="match status" value="1"/>
</dbReference>
<evidence type="ECO:0000256" key="6">
    <source>
        <dbReference type="RuleBase" id="RU361235"/>
    </source>
</evidence>
<dbReference type="InterPro" id="IPR019826">
    <property type="entry name" value="Carboxylesterase_B_AS"/>
</dbReference>
<reference evidence="8" key="1">
    <citation type="journal article" date="2023" name="G3 (Bethesda)">
        <title>Whole genome assemblies of Zophobas morio and Tenebrio molitor.</title>
        <authorList>
            <person name="Kaur S."/>
            <person name="Stinson S.A."/>
            <person name="diCenzo G.C."/>
        </authorList>
    </citation>
    <scope>NUCLEOTIDE SEQUENCE</scope>
    <source>
        <strain evidence="8">QUZm001</strain>
    </source>
</reference>
<dbReference type="PROSITE" id="PS00941">
    <property type="entry name" value="CARBOXYLESTERASE_B_2"/>
    <property type="match status" value="1"/>
</dbReference>
<proteinExistence type="inferred from homology"/>
<evidence type="ECO:0000256" key="3">
    <source>
        <dbReference type="ARBA" id="ARBA00022801"/>
    </source>
</evidence>
<keyword evidence="2" id="KW-0719">Serine esterase</keyword>
<comment type="similarity">
    <text evidence="1 6">Belongs to the type-B carboxylesterase/lipase family.</text>
</comment>
<dbReference type="EC" id="3.1.1.-" evidence="6"/>
<dbReference type="SUPFAM" id="SSF53474">
    <property type="entry name" value="alpha/beta-Hydrolases"/>
    <property type="match status" value="1"/>
</dbReference>
<comment type="caution">
    <text evidence="8">The sequence shown here is derived from an EMBL/GenBank/DDBJ whole genome shotgun (WGS) entry which is preliminary data.</text>
</comment>
<dbReference type="InterPro" id="IPR002018">
    <property type="entry name" value="CarbesteraseB"/>
</dbReference>
<dbReference type="Pfam" id="PF00135">
    <property type="entry name" value="COesterase"/>
    <property type="match status" value="1"/>
</dbReference>
<evidence type="ECO:0000313" key="8">
    <source>
        <dbReference type="EMBL" id="KAJ3640834.1"/>
    </source>
</evidence>
<keyword evidence="9" id="KW-1185">Reference proteome</keyword>
<organism evidence="8 9">
    <name type="scientific">Zophobas morio</name>
    <dbReference type="NCBI Taxonomy" id="2755281"/>
    <lineage>
        <taxon>Eukaryota</taxon>
        <taxon>Metazoa</taxon>
        <taxon>Ecdysozoa</taxon>
        <taxon>Arthropoda</taxon>
        <taxon>Hexapoda</taxon>
        <taxon>Insecta</taxon>
        <taxon>Pterygota</taxon>
        <taxon>Neoptera</taxon>
        <taxon>Endopterygota</taxon>
        <taxon>Coleoptera</taxon>
        <taxon>Polyphaga</taxon>
        <taxon>Cucujiformia</taxon>
        <taxon>Tenebrionidae</taxon>
        <taxon>Zophobas</taxon>
    </lineage>
</organism>
<dbReference type="GO" id="GO:0052689">
    <property type="term" value="F:carboxylic ester hydrolase activity"/>
    <property type="evidence" value="ECO:0007669"/>
    <property type="project" value="UniProtKB-KW"/>
</dbReference>
<dbReference type="EMBL" id="JALNTZ010000009">
    <property type="protein sequence ID" value="KAJ3640834.1"/>
    <property type="molecule type" value="Genomic_DNA"/>
</dbReference>
<keyword evidence="6" id="KW-0732">Signal</keyword>
<keyword evidence="4" id="KW-1015">Disulfide bond</keyword>
<dbReference type="InterPro" id="IPR050309">
    <property type="entry name" value="Type-B_Carboxylest/Lipase"/>
</dbReference>
<evidence type="ECO:0000256" key="1">
    <source>
        <dbReference type="ARBA" id="ARBA00005964"/>
    </source>
</evidence>
<feature type="domain" description="Carboxylesterase type B" evidence="7">
    <location>
        <begin position="21"/>
        <end position="511"/>
    </location>
</feature>
<keyword evidence="5" id="KW-0325">Glycoprotein</keyword>
<keyword evidence="3 6" id="KW-0378">Hydrolase</keyword>
<dbReference type="PANTHER" id="PTHR11559">
    <property type="entry name" value="CARBOXYLESTERASE"/>
    <property type="match status" value="1"/>
</dbReference>
<name>A0AA38HP56_9CUCU</name>
<evidence type="ECO:0000259" key="7">
    <source>
        <dbReference type="Pfam" id="PF00135"/>
    </source>
</evidence>
<protein>
    <recommendedName>
        <fullName evidence="6">Carboxylic ester hydrolase</fullName>
        <ecNumber evidence="6">3.1.1.-</ecNumber>
    </recommendedName>
</protein>
<evidence type="ECO:0000313" key="9">
    <source>
        <dbReference type="Proteomes" id="UP001168821"/>
    </source>
</evidence>
<evidence type="ECO:0000256" key="2">
    <source>
        <dbReference type="ARBA" id="ARBA00022487"/>
    </source>
</evidence>
<dbReference type="PROSITE" id="PS00122">
    <property type="entry name" value="CARBOXYLESTERASE_B_1"/>
    <property type="match status" value="1"/>
</dbReference>
<evidence type="ECO:0000256" key="5">
    <source>
        <dbReference type="ARBA" id="ARBA00023180"/>
    </source>
</evidence>